<dbReference type="InterPro" id="IPR050808">
    <property type="entry name" value="Phage_Integrase"/>
</dbReference>
<evidence type="ECO:0000256" key="1">
    <source>
        <dbReference type="ARBA" id="ARBA00008857"/>
    </source>
</evidence>
<keyword evidence="5" id="KW-1185">Reference proteome</keyword>
<comment type="similarity">
    <text evidence="1">Belongs to the 'phage' integrase family.</text>
</comment>
<comment type="caution">
    <text evidence="4">The sequence shown here is derived from an EMBL/GenBank/DDBJ whole genome shotgun (WGS) entry which is preliminary data.</text>
</comment>
<dbReference type="EMBL" id="JAHQZT010000001">
    <property type="protein sequence ID" value="MBV0932027.1"/>
    <property type="molecule type" value="Genomic_DNA"/>
</dbReference>
<keyword evidence="2" id="KW-0229">DNA integration</keyword>
<dbReference type="RefSeq" id="WP_217333442.1">
    <property type="nucleotide sequence ID" value="NZ_JAHQZT010000001.1"/>
</dbReference>
<name>A0ABS6M8B6_9GAMM</name>
<evidence type="ECO:0000256" key="2">
    <source>
        <dbReference type="ARBA" id="ARBA00022908"/>
    </source>
</evidence>
<dbReference type="Proteomes" id="UP000755551">
    <property type="component" value="Unassembled WGS sequence"/>
</dbReference>
<dbReference type="PANTHER" id="PTHR30629:SF2">
    <property type="entry name" value="PROPHAGE INTEGRASE INTS-RELATED"/>
    <property type="match status" value="1"/>
</dbReference>
<feature type="domain" description="Tyr recombinase" evidence="3">
    <location>
        <begin position="248"/>
        <end position="458"/>
    </location>
</feature>
<protein>
    <submittedName>
        <fullName evidence="4">Tyrosine-type recombinase/integrase</fullName>
    </submittedName>
</protein>
<evidence type="ECO:0000313" key="5">
    <source>
        <dbReference type="Proteomes" id="UP000755551"/>
    </source>
</evidence>
<proteinExistence type="inferred from homology"/>
<reference evidence="4 5" key="1">
    <citation type="submission" date="2021-06" db="EMBL/GenBank/DDBJ databases">
        <title>Bacterium isolated from marine sediment.</title>
        <authorList>
            <person name="Zhu K.-L."/>
            <person name="Du Z.-J."/>
            <person name="Liang Q.-Y."/>
        </authorList>
    </citation>
    <scope>NUCLEOTIDE SEQUENCE [LARGE SCALE GENOMIC DNA]</scope>
    <source>
        <strain evidence="4 5">A346</strain>
    </source>
</reference>
<sequence length="477" mass="54199">MRRTSTTRLTSITDAKARKFLNDASIGDSKELQCEMIPGFHLCKRIGAKGVTGNWRFRYRSASGKSLKMPLGKFPNIAPAAAAEQAAMFRADILNGIDPKQVIDDRKAEQRRKEQQEASRKFRTVQQYLDGPYTDHQSHKIDQGKHTLSIIRSGFKAARPKRGRKKYEGLLDRDMDSLSKADIIHWQRIQYEDGYAHDTVKRAYGALKTMLNHAVEHEYLERNPLDRVRLAPPPDKEQERITSGEVVERRRMLTPDELAQIHTGIERYSEQLRQERRNSRAHGKPHLPDLDAVPYPHWSIPFTLVAMHTGLRPGDIRTLTWQELNLPFKRLTKTPRKTRHHPDPMQIRHTLSDAFSNQMTLWHQQQGSSATGLVFPSERTGGVMSKKAHNTHWDHIIELGEVTEKLDFYCLRHHFISKLVSAGIPLLTVAHLAGHKSTAMIERHYGHLAPDQAANALAMLSESLSGTPADSASKDTG</sequence>
<dbReference type="InterPro" id="IPR002104">
    <property type="entry name" value="Integrase_catalytic"/>
</dbReference>
<gene>
    <name evidence="4" type="ORF">KTN04_01545</name>
</gene>
<evidence type="ECO:0000313" key="4">
    <source>
        <dbReference type="EMBL" id="MBV0932027.1"/>
    </source>
</evidence>
<accession>A0ABS6M8B6</accession>
<organism evidence="4 5">
    <name type="scientific">Marinobacterium weihaiense</name>
    <dbReference type="NCBI Taxonomy" id="2851016"/>
    <lineage>
        <taxon>Bacteria</taxon>
        <taxon>Pseudomonadati</taxon>
        <taxon>Pseudomonadota</taxon>
        <taxon>Gammaproteobacteria</taxon>
        <taxon>Oceanospirillales</taxon>
        <taxon>Oceanospirillaceae</taxon>
        <taxon>Marinobacterium</taxon>
    </lineage>
</organism>
<dbReference type="InterPro" id="IPR025166">
    <property type="entry name" value="Integrase_DNA_bind_dom"/>
</dbReference>
<dbReference type="PANTHER" id="PTHR30629">
    <property type="entry name" value="PROPHAGE INTEGRASE"/>
    <property type="match status" value="1"/>
</dbReference>
<dbReference type="PROSITE" id="PS51898">
    <property type="entry name" value="TYR_RECOMBINASE"/>
    <property type="match status" value="1"/>
</dbReference>
<dbReference type="Pfam" id="PF00589">
    <property type="entry name" value="Phage_integrase"/>
    <property type="match status" value="1"/>
</dbReference>
<dbReference type="Pfam" id="PF13356">
    <property type="entry name" value="Arm-DNA-bind_3"/>
    <property type="match status" value="1"/>
</dbReference>
<evidence type="ECO:0000259" key="3">
    <source>
        <dbReference type="PROSITE" id="PS51898"/>
    </source>
</evidence>